<feature type="non-terminal residue" evidence="1">
    <location>
        <position position="1"/>
    </location>
</feature>
<dbReference type="Gene3D" id="2.60.40.10">
    <property type="entry name" value="Immunoglobulins"/>
    <property type="match status" value="2"/>
</dbReference>
<dbReference type="InterPro" id="IPR015919">
    <property type="entry name" value="Cadherin-like_sf"/>
</dbReference>
<dbReference type="GO" id="GO:0005509">
    <property type="term" value="F:calcium ion binding"/>
    <property type="evidence" value="ECO:0007669"/>
    <property type="project" value="InterPro"/>
</dbReference>
<evidence type="ECO:0000313" key="1">
    <source>
        <dbReference type="EMBL" id="GAI14063.1"/>
    </source>
</evidence>
<protein>
    <recommendedName>
        <fullName evidence="2">Dystroglycan-type cadherin-like domain-containing protein</fullName>
    </recommendedName>
</protein>
<dbReference type="Pfam" id="PF05345">
    <property type="entry name" value="He_PIG"/>
    <property type="match status" value="1"/>
</dbReference>
<sequence>IYSFIIKPEGMSIDNESGLISWTPANNQVGIHQVVVEISDGKHSVSQSFEIEVSNVNNPPQIFPYFPDSLNVGVNEGDSIKFEVQAHDIDLNTTLSFQWFLNGKLVLDFTVSRDGSKSNWIYSASYGDYGQKIVKVLVSDGELQDYVQWNITINDITPPAQPTLNTVTSLTNIPTQTLSGNKESNTSIWVNGAEVISINSDTTWSHLYSLSEGINNILITSRDAAG</sequence>
<dbReference type="GO" id="GO:0016020">
    <property type="term" value="C:membrane"/>
    <property type="evidence" value="ECO:0007669"/>
    <property type="project" value="InterPro"/>
</dbReference>
<evidence type="ECO:0008006" key="2">
    <source>
        <dbReference type="Google" id="ProtNLM"/>
    </source>
</evidence>
<dbReference type="InterPro" id="IPR013783">
    <property type="entry name" value="Ig-like_fold"/>
</dbReference>
<name>X1L515_9ZZZZ</name>
<dbReference type="EMBL" id="BARV01011953">
    <property type="protein sequence ID" value="GAI14063.1"/>
    <property type="molecule type" value="Genomic_DNA"/>
</dbReference>
<reference evidence="1" key="1">
    <citation type="journal article" date="2014" name="Front. Microbiol.">
        <title>High frequency of phylogenetically diverse reductive dehalogenase-homologous genes in deep subseafloor sedimentary metagenomes.</title>
        <authorList>
            <person name="Kawai M."/>
            <person name="Futagami T."/>
            <person name="Toyoda A."/>
            <person name="Takaki Y."/>
            <person name="Nishi S."/>
            <person name="Hori S."/>
            <person name="Arai W."/>
            <person name="Tsubouchi T."/>
            <person name="Morono Y."/>
            <person name="Uchiyama I."/>
            <person name="Ito T."/>
            <person name="Fujiyama A."/>
            <person name="Inagaki F."/>
            <person name="Takami H."/>
        </authorList>
    </citation>
    <scope>NUCLEOTIDE SEQUENCE</scope>
    <source>
        <strain evidence="1">Expedition CK06-06</strain>
    </source>
</reference>
<gene>
    <name evidence="1" type="ORF">S06H3_22384</name>
</gene>
<organism evidence="1">
    <name type="scientific">marine sediment metagenome</name>
    <dbReference type="NCBI Taxonomy" id="412755"/>
    <lineage>
        <taxon>unclassified sequences</taxon>
        <taxon>metagenomes</taxon>
        <taxon>ecological metagenomes</taxon>
    </lineage>
</organism>
<dbReference type="SUPFAM" id="SSF49313">
    <property type="entry name" value="Cadherin-like"/>
    <property type="match status" value="1"/>
</dbReference>
<accession>X1L515</accession>
<comment type="caution">
    <text evidence="1">The sequence shown here is derived from an EMBL/GenBank/DDBJ whole genome shotgun (WGS) entry which is preliminary data.</text>
</comment>
<dbReference type="AlphaFoldDB" id="X1L515"/>
<proteinExistence type="predicted"/>
<feature type="non-terminal residue" evidence="1">
    <location>
        <position position="226"/>
    </location>
</feature>